<keyword evidence="1" id="KW-0472">Membrane</keyword>
<dbReference type="GO" id="GO:0008203">
    <property type="term" value="P:cholesterol metabolic process"/>
    <property type="evidence" value="ECO:0007669"/>
    <property type="project" value="InterPro"/>
</dbReference>
<dbReference type="Pfam" id="PF06350">
    <property type="entry name" value="HSL_N"/>
    <property type="match status" value="1"/>
</dbReference>
<evidence type="ECO:0000259" key="2">
    <source>
        <dbReference type="Pfam" id="PF06350"/>
    </source>
</evidence>
<evidence type="ECO:0000313" key="4">
    <source>
        <dbReference type="Proteomes" id="UP000078046"/>
    </source>
</evidence>
<keyword evidence="1" id="KW-0812">Transmembrane</keyword>
<evidence type="ECO:0000256" key="1">
    <source>
        <dbReference type="SAM" id="Phobius"/>
    </source>
</evidence>
<evidence type="ECO:0000313" key="3">
    <source>
        <dbReference type="EMBL" id="OAF64142.1"/>
    </source>
</evidence>
<dbReference type="GO" id="GO:0016042">
    <property type="term" value="P:lipid catabolic process"/>
    <property type="evidence" value="ECO:0007669"/>
    <property type="project" value="InterPro"/>
</dbReference>
<organism evidence="3 4">
    <name type="scientific">Intoshia linei</name>
    <dbReference type="NCBI Taxonomy" id="1819745"/>
    <lineage>
        <taxon>Eukaryota</taxon>
        <taxon>Metazoa</taxon>
        <taxon>Spiralia</taxon>
        <taxon>Lophotrochozoa</taxon>
        <taxon>Mesozoa</taxon>
        <taxon>Orthonectida</taxon>
        <taxon>Rhopaluridae</taxon>
        <taxon>Intoshia</taxon>
    </lineage>
</organism>
<dbReference type="EMBL" id="LWCA01002086">
    <property type="protein sequence ID" value="OAF64142.1"/>
    <property type="molecule type" value="Genomic_DNA"/>
</dbReference>
<sequence>MVMYWCFQWVNRHLMHLVQRILCSSEFRNYDYEAPLKCTTLIKEIRKQTLNLKNKLSNCQMYYSVGSFCYNYHCVSNFCHYFVKGCLFNLEKRLRSMIPLISQLCIISRPIMDHVTGCSSEKTKKYNNDLAKVILDLENILNSPFNKSIHFINDIANNFDFDEQTKYNGFRSTLHVTALCLNHILINLKSLKLEMDPKYIRRIQEFNFVLIQLRSSLYYAEYNFKNHAHITYPESIICQKMVTPNHYVMSQSEKLDQSKFFGYTVGYHVFFVVFFLFSSSIDHLLYILFDFCLWFKVSWLNRLFTIISILMPAF</sequence>
<name>A0A177ARJ7_9BILA</name>
<reference evidence="3 4" key="1">
    <citation type="submission" date="2016-04" db="EMBL/GenBank/DDBJ databases">
        <title>The genome of Intoshia linei affirms orthonectids as highly simplified spiralians.</title>
        <authorList>
            <person name="Mikhailov K.V."/>
            <person name="Slusarev G.S."/>
            <person name="Nikitin M.A."/>
            <person name="Logacheva M.D."/>
            <person name="Penin A."/>
            <person name="Aleoshin V."/>
            <person name="Panchin Y.V."/>
        </authorList>
    </citation>
    <scope>NUCLEOTIDE SEQUENCE [LARGE SCALE GENOMIC DNA]</scope>
    <source>
        <strain evidence="3">Intl2013</strain>
        <tissue evidence="3">Whole animal</tissue>
    </source>
</reference>
<dbReference type="AlphaFoldDB" id="A0A177ARJ7"/>
<feature type="transmembrane region" description="Helical" evidence="1">
    <location>
        <begin position="284"/>
        <end position="311"/>
    </location>
</feature>
<keyword evidence="4" id="KW-1185">Reference proteome</keyword>
<protein>
    <recommendedName>
        <fullName evidence="2">Hormone-sensitive lipase N-terminal domain-containing protein</fullName>
    </recommendedName>
</protein>
<dbReference type="Proteomes" id="UP000078046">
    <property type="component" value="Unassembled WGS sequence"/>
</dbReference>
<dbReference type="OrthoDB" id="408631at2759"/>
<gene>
    <name evidence="3" type="ORF">A3Q56_08155</name>
</gene>
<comment type="caution">
    <text evidence="3">The sequence shown here is derived from an EMBL/GenBank/DDBJ whole genome shotgun (WGS) entry which is preliminary data.</text>
</comment>
<feature type="transmembrane region" description="Helical" evidence="1">
    <location>
        <begin position="260"/>
        <end position="277"/>
    </location>
</feature>
<dbReference type="GO" id="GO:0016298">
    <property type="term" value="F:lipase activity"/>
    <property type="evidence" value="ECO:0007669"/>
    <property type="project" value="InterPro"/>
</dbReference>
<dbReference type="InterPro" id="IPR010468">
    <property type="entry name" value="HSL_N"/>
</dbReference>
<keyword evidence="1" id="KW-1133">Transmembrane helix</keyword>
<accession>A0A177ARJ7</accession>
<proteinExistence type="predicted"/>
<feature type="domain" description="Hormone-sensitive lipase N-terminal" evidence="2">
    <location>
        <begin position="121"/>
        <end position="268"/>
    </location>
</feature>